<protein>
    <submittedName>
        <fullName evidence="1">Uncharacterized protein</fullName>
    </submittedName>
</protein>
<proteinExistence type="predicted"/>
<reference evidence="1" key="1">
    <citation type="submission" date="2021-01" db="EMBL/GenBank/DDBJ databases">
        <authorList>
            <person name="Corre E."/>
            <person name="Pelletier E."/>
            <person name="Niang G."/>
            <person name="Scheremetjew M."/>
            <person name="Finn R."/>
            <person name="Kale V."/>
            <person name="Holt S."/>
            <person name="Cochrane G."/>
            <person name="Meng A."/>
            <person name="Brown T."/>
            <person name="Cohen L."/>
        </authorList>
    </citation>
    <scope>NUCLEOTIDE SEQUENCE</scope>
    <source>
        <strain evidence="1">CCMP1452</strain>
    </source>
</reference>
<accession>A0A7S2R1L4</accession>
<evidence type="ECO:0000313" key="1">
    <source>
        <dbReference type="EMBL" id="CAD9658006.1"/>
    </source>
</evidence>
<dbReference type="EMBL" id="HBHI01003584">
    <property type="protein sequence ID" value="CAD9658006.1"/>
    <property type="molecule type" value="Transcribed_RNA"/>
</dbReference>
<organism evidence="1">
    <name type="scientific">Eucampia antarctica</name>
    <dbReference type="NCBI Taxonomy" id="49252"/>
    <lineage>
        <taxon>Eukaryota</taxon>
        <taxon>Sar</taxon>
        <taxon>Stramenopiles</taxon>
        <taxon>Ochrophyta</taxon>
        <taxon>Bacillariophyta</taxon>
        <taxon>Mediophyceae</taxon>
        <taxon>Biddulphiophycidae</taxon>
        <taxon>Hemiaulales</taxon>
        <taxon>Hemiaulaceae</taxon>
        <taxon>Eucampia</taxon>
    </lineage>
</organism>
<sequence>MRGVVEQKEFFQRDNYLMLASIRRSLVSYVEDLHKPVTSLKAGLKIHSRKMFSHHAHSTYTNGGSERDIIAILESALLSLGRCIDLARPAGLLVSSVSKNDWTKALHALEHALQELSYCDPDQQLHPSEWGKLIDNETDMLNIEWVRPSYYQDEEKRLEHEKKIRLELKNEIEENNIPPPLGSRNSLFPIDGEDDISLDALDEALLDDGM</sequence>
<gene>
    <name evidence="1" type="ORF">EANT1437_LOCUS1808</name>
</gene>
<name>A0A7S2R1L4_9STRA</name>
<dbReference type="AlphaFoldDB" id="A0A7S2R1L4"/>